<dbReference type="InterPro" id="IPR049326">
    <property type="entry name" value="Rhodopsin_dom_fungi"/>
</dbReference>
<dbReference type="GO" id="GO:0016020">
    <property type="term" value="C:membrane"/>
    <property type="evidence" value="ECO:0007669"/>
    <property type="project" value="UniProtKB-SubCell"/>
</dbReference>
<keyword evidence="4 7" id="KW-0472">Membrane</keyword>
<feature type="region of interest" description="Disordered" evidence="6">
    <location>
        <begin position="355"/>
        <end position="375"/>
    </location>
</feature>
<evidence type="ECO:0000313" key="10">
    <source>
        <dbReference type="Proteomes" id="UP000001805"/>
    </source>
</evidence>
<feature type="transmembrane region" description="Helical" evidence="7">
    <location>
        <begin position="261"/>
        <end position="281"/>
    </location>
</feature>
<dbReference type="InParanoid" id="V5IKJ7"/>
<evidence type="ECO:0000256" key="4">
    <source>
        <dbReference type="ARBA" id="ARBA00023136"/>
    </source>
</evidence>
<keyword evidence="2 7" id="KW-0812">Transmembrane</keyword>
<feature type="transmembrane region" description="Helical" evidence="7">
    <location>
        <begin position="62"/>
        <end position="85"/>
    </location>
</feature>
<accession>V5IKJ7</accession>
<feature type="transmembrane region" description="Helical" evidence="7">
    <location>
        <begin position="29"/>
        <end position="50"/>
    </location>
</feature>
<dbReference type="GeneID" id="3876018"/>
<dbReference type="OMA" id="CAWICVG"/>
<dbReference type="InterPro" id="IPR052337">
    <property type="entry name" value="SAT4-like"/>
</dbReference>
<evidence type="ECO:0000256" key="7">
    <source>
        <dbReference type="SAM" id="Phobius"/>
    </source>
</evidence>
<evidence type="ECO:0000256" key="3">
    <source>
        <dbReference type="ARBA" id="ARBA00022989"/>
    </source>
</evidence>
<feature type="transmembrane region" description="Helical" evidence="7">
    <location>
        <begin position="223"/>
        <end position="241"/>
    </location>
</feature>
<dbReference type="PaxDb" id="5141-EFNCRP00000005773"/>
<feature type="region of interest" description="Disordered" evidence="6">
    <location>
        <begin position="523"/>
        <end position="557"/>
    </location>
</feature>
<dbReference type="KEGG" id="ncr:NCU05854"/>
<dbReference type="EMBL" id="CM002242">
    <property type="protein sequence ID" value="ESA42078.1"/>
    <property type="molecule type" value="Genomic_DNA"/>
</dbReference>
<evidence type="ECO:0000256" key="1">
    <source>
        <dbReference type="ARBA" id="ARBA00004141"/>
    </source>
</evidence>
<dbReference type="VEuPathDB" id="FungiDB:NCU05854"/>
<feature type="compositionally biased region" description="Gly residues" evidence="6">
    <location>
        <begin position="526"/>
        <end position="543"/>
    </location>
</feature>
<feature type="transmembrane region" description="Helical" evidence="7">
    <location>
        <begin position="191"/>
        <end position="211"/>
    </location>
</feature>
<dbReference type="HOGENOM" id="CLU_028200_3_7_1"/>
<evidence type="ECO:0000313" key="9">
    <source>
        <dbReference type="EMBL" id="ESA42078.1"/>
    </source>
</evidence>
<evidence type="ECO:0000256" key="5">
    <source>
        <dbReference type="ARBA" id="ARBA00038359"/>
    </source>
</evidence>
<dbReference type="SMR" id="V5IKJ7"/>
<name>V5IKJ7_NEUCR</name>
<feature type="transmembrane region" description="Helical" evidence="7">
    <location>
        <begin position="140"/>
        <end position="162"/>
    </location>
</feature>
<evidence type="ECO:0000256" key="2">
    <source>
        <dbReference type="ARBA" id="ARBA00022692"/>
    </source>
</evidence>
<dbReference type="Proteomes" id="UP000001805">
    <property type="component" value="Chromosome 7, Linkage Group VII"/>
</dbReference>
<dbReference type="RefSeq" id="XP_011395214.1">
    <property type="nucleotide sequence ID" value="XM_011396912.1"/>
</dbReference>
<feature type="region of interest" description="Disordered" evidence="6">
    <location>
        <begin position="476"/>
        <end position="506"/>
    </location>
</feature>
<comment type="similarity">
    <text evidence="5">Belongs to the SAT4 family.</text>
</comment>
<comment type="subcellular location">
    <subcellularLocation>
        <location evidence="1">Membrane</location>
        <topology evidence="1">Multi-pass membrane protein</topology>
    </subcellularLocation>
</comment>
<organism evidence="9 10">
    <name type="scientific">Neurospora crassa (strain ATCC 24698 / 74-OR23-1A / CBS 708.71 / DSM 1257 / FGSC 987)</name>
    <dbReference type="NCBI Taxonomy" id="367110"/>
    <lineage>
        <taxon>Eukaryota</taxon>
        <taxon>Fungi</taxon>
        <taxon>Dikarya</taxon>
        <taxon>Ascomycota</taxon>
        <taxon>Pezizomycotina</taxon>
        <taxon>Sordariomycetes</taxon>
        <taxon>Sordariomycetidae</taxon>
        <taxon>Sordariales</taxon>
        <taxon>Sordariaceae</taxon>
        <taxon>Neurospora</taxon>
    </lineage>
</organism>
<evidence type="ECO:0000259" key="8">
    <source>
        <dbReference type="Pfam" id="PF20684"/>
    </source>
</evidence>
<keyword evidence="3 7" id="KW-1133">Transmembrane helix</keyword>
<dbReference type="EMBL" id="CM002242">
    <property type="protein sequence ID" value="ESA42077.1"/>
    <property type="molecule type" value="Genomic_DNA"/>
</dbReference>
<reference evidence="9" key="2">
    <citation type="submission" date="2013-04" db="EMBL/GenBank/DDBJ databases">
        <title>The Genome Sequence of Neurospora crassa strain OR74A.</title>
        <authorList>
            <consortium name="The Broad Institute Genome Sequencing Platform"/>
            <person name="Galagan J."/>
            <person name="Henn M.R."/>
            <person name="Hood H."/>
            <person name="Radford A."/>
            <person name="Collins R.A."/>
            <person name="Walker B."/>
            <person name="Young S.K."/>
            <person name="Zeng Q."/>
            <person name="Gargeya S."/>
            <person name="Fitzgerald M."/>
            <person name="Haas B."/>
            <person name="Abouelleil A."/>
            <person name="Allen A.W."/>
            <person name="Alvarado L."/>
            <person name="Arachchi H.M."/>
            <person name="Berlin A."/>
            <person name="Chapman S.B."/>
            <person name="Chen Z."/>
            <person name="Gainer-Dewar J."/>
            <person name="Gnerre S."/>
            <person name="Goldberg J."/>
            <person name="Griggs A."/>
            <person name="Gujja S."/>
            <person name="Hansen M."/>
            <person name="Howarth C."/>
            <person name="Imamovic A."/>
            <person name="Ireland A."/>
            <person name="Larimer J.B."/>
            <person name="McCowan C."/>
            <person name="Murphy C."/>
            <person name="Pearson M.D."/>
            <person name="Poon T.W."/>
            <person name="Priest M."/>
            <person name="Roberts A."/>
            <person name="Saif S."/>
            <person name="Shea T.D."/>
            <person name="Sisk P."/>
            <person name="Shea T."/>
            <person name="Sykes S."/>
            <person name="Zucker J."/>
            <person name="Kodira C."/>
            <person name="Bowman B."/>
            <person name="Colot H."/>
            <person name="Ebbole D."/>
            <person name="Rasmussen C."/>
            <person name="Baker C."/>
            <person name="Kalkman E."/>
            <person name="Chen C.-H."/>
            <person name="Shi M."/>
            <person name="Mathur R."/>
            <person name="Lambreghts R."/>
            <person name="Collopy P."/>
            <person name="Mehra A."/>
            <person name="Schweredtfeger C."/>
            <person name="Hong C."/>
            <person name="Belden W."/>
            <person name="Glass N.L."/>
            <person name="Borkovich K."/>
            <person name="Dunlap J."/>
            <person name="Lander E."/>
            <person name="Wortman J."/>
            <person name="Nusbaum C."/>
            <person name="Sachs M."/>
            <person name="Birren B."/>
        </authorList>
    </citation>
    <scope>NUCLEOTIDE SEQUENCE</scope>
    <source>
        <strain evidence="9">OR74A</strain>
    </source>
</reference>
<evidence type="ECO:0000256" key="6">
    <source>
        <dbReference type="SAM" id="MobiDB-lite"/>
    </source>
</evidence>
<dbReference type="PANTHER" id="PTHR33048:SF155">
    <property type="entry name" value="INTEGRAL MEMBRANE PROTEIN"/>
    <property type="match status" value="1"/>
</dbReference>
<dbReference type="OrthoDB" id="5429740at2759"/>
<reference evidence="9 10" key="1">
    <citation type="journal article" date="2003" name="Nature">
        <title>The genome sequence of the filamentous fungus Neurospora crassa.</title>
        <authorList>
            <person name="Galagan J.E."/>
            <person name="Calvo S.E."/>
            <person name="Borkovich K.A."/>
            <person name="Selker E.U."/>
            <person name="Read N.D."/>
            <person name="Jaffe D."/>
            <person name="FitzHugh W."/>
            <person name="Ma L.J."/>
            <person name="Smirnov S."/>
            <person name="Purcell S."/>
            <person name="Rehman B."/>
            <person name="Elkins T."/>
            <person name="Engels R."/>
            <person name="Wang S."/>
            <person name="Nielsen C.B."/>
            <person name="Butler J."/>
            <person name="Endrizzi M."/>
            <person name="Qui D."/>
            <person name="Ianakiev P."/>
            <person name="Bell-Pedersen D."/>
            <person name="Nelson M.A."/>
            <person name="Werner-Washburne M."/>
            <person name="Selitrennikoff C.P."/>
            <person name="Kinsey J.A."/>
            <person name="Braun E.L."/>
            <person name="Zelter A."/>
            <person name="Schulte U."/>
            <person name="Kothe G.O."/>
            <person name="Jedd G."/>
            <person name="Mewes W."/>
            <person name="Staben C."/>
            <person name="Marcotte E."/>
            <person name="Greenberg D."/>
            <person name="Roy A."/>
            <person name="Foley K."/>
            <person name="Naylor J."/>
            <person name="Stange-Thomann N."/>
            <person name="Barrett R."/>
            <person name="Gnerre S."/>
            <person name="Kamal M."/>
            <person name="Kamvysselis M."/>
            <person name="Mauceli E."/>
            <person name="Bielke C."/>
            <person name="Rudd S."/>
            <person name="Frishman D."/>
            <person name="Krystofova S."/>
            <person name="Rasmussen C."/>
            <person name="Metzenberg R.L."/>
            <person name="Perkins D.D."/>
            <person name="Kroken S."/>
            <person name="Cogoni C."/>
            <person name="Macino G."/>
            <person name="Catcheside D."/>
            <person name="Li W."/>
            <person name="Pratt R.J."/>
            <person name="Osmani S.A."/>
            <person name="DeSouza C.P."/>
            <person name="Glass L."/>
            <person name="Orbach M.J."/>
            <person name="Berglund J.A."/>
            <person name="Voelker R."/>
            <person name="Yarden O."/>
            <person name="Plamann M."/>
            <person name="Seiler S."/>
            <person name="Dunlap J."/>
            <person name="Radford A."/>
            <person name="Aramayo R."/>
            <person name="Natvig D.O."/>
            <person name="Alex L.A."/>
            <person name="Mannhaupt G."/>
            <person name="Ebbole D.J."/>
            <person name="Freitag M."/>
            <person name="Paulsen I."/>
            <person name="Sachs M.S."/>
            <person name="Lander E.S."/>
            <person name="Nusbaum C."/>
            <person name="Birren B."/>
        </authorList>
    </citation>
    <scope>NUCLEOTIDE SEQUENCE [LARGE SCALE GENOMIC DNA]</scope>
    <source>
        <strain evidence="10">ATCC 24698 / 74-OR23-1A / CBS 708.71 / DSM 1257 / FGSC 987</strain>
        <strain evidence="9">OR74A</strain>
    </source>
</reference>
<protein>
    <recommendedName>
        <fullName evidence="8">Rhodopsin domain-containing protein</fullName>
    </recommendedName>
</protein>
<dbReference type="AlphaFoldDB" id="V5IKJ7"/>
<keyword evidence="10" id="KW-1185">Reference proteome</keyword>
<dbReference type="RefSeq" id="XP_011395212.1">
    <property type="nucleotide sequence ID" value="XM_011396910.1"/>
</dbReference>
<dbReference type="PANTHER" id="PTHR33048">
    <property type="entry name" value="PTH11-LIKE INTEGRAL MEMBRANE PROTEIN (AFU_ORTHOLOGUE AFUA_5G11245)"/>
    <property type="match status" value="1"/>
</dbReference>
<gene>
    <name evidence="9" type="ORF">NCU05854</name>
</gene>
<sequence>MADSVSASPAFAHQGPSEAYMQANKGPGVIAVITTIVTISTVFVFARLFVRTRILGKVEVDDCLILLGLACAWICVGMTVASVYHGFGRHFDVLPLDGKQQMIKWAFFSFTPSILAFTIPKFAVVTLLTRLLNPARWHRVFLWVLVSTCQVAILGCAVILFAQCTPSRAQWDFSITNVKCWSPWLLVRYSMVAGCFSALTDLYLAVYPTIVLFKLQINNKKKIALCSALSIGSVSAIVSIYKSTRLPSLAGSDFSWDTTDLVIWSLIEGSTIIIASCIPLLQPLLDVLMGRRTLCSTPRSGGYNNSSGGGHGVYYGGRRHTHLSTTRDSYHKQLWSKSRSPKSTVDDVELQAGGGATMSKSQQHLRSPKNAELDDDDLLVVTTPATAAESETYFAVEVGVGGDMGDGLRYSHDAKAESQESILILMGHRGQDMEDHNGQDEEGNGHLQPQKRTGNHGMVDDRTRSSVATTMSGVVIGQGQGYDTGSGGGGGGGGGGRGIPSRTPTPMGMIMRTQEVTMTVEQTTQGGDGGGGFDAGHGTGGGDDMPAYPARTASLRW</sequence>
<dbReference type="Pfam" id="PF20684">
    <property type="entry name" value="Fung_rhodopsin"/>
    <property type="match status" value="1"/>
</dbReference>
<feature type="region of interest" description="Disordered" evidence="6">
    <location>
        <begin position="431"/>
        <end position="460"/>
    </location>
</feature>
<proteinExistence type="inferred from homology"/>
<feature type="compositionally biased region" description="Gly residues" evidence="6">
    <location>
        <begin position="476"/>
        <end position="498"/>
    </location>
</feature>
<feature type="domain" description="Rhodopsin" evidence="8">
    <location>
        <begin position="46"/>
        <end position="285"/>
    </location>
</feature>
<dbReference type="EMBL" id="CM002242">
    <property type="protein sequence ID" value="ESA42076.1"/>
    <property type="molecule type" value="Genomic_DNA"/>
</dbReference>
<dbReference type="RefSeq" id="XP_011395213.1">
    <property type="nucleotide sequence ID" value="XM_011396911.1"/>
</dbReference>
<feature type="transmembrane region" description="Helical" evidence="7">
    <location>
        <begin position="105"/>
        <end position="128"/>
    </location>
</feature>